<name>A0AAN8XHP7_HALRR</name>
<dbReference type="PANTHER" id="PTHR11950">
    <property type="entry name" value="RUNT RELATED"/>
    <property type="match status" value="1"/>
</dbReference>
<gene>
    <name evidence="6" type="ORF">SK128_015359</name>
</gene>
<comment type="caution">
    <text evidence="6">The sequence shown here is derived from an EMBL/GenBank/DDBJ whole genome shotgun (WGS) entry which is preliminary data.</text>
</comment>
<dbReference type="SUPFAM" id="SSF49417">
    <property type="entry name" value="p53-like transcription factors"/>
    <property type="match status" value="1"/>
</dbReference>
<dbReference type="GO" id="GO:0000978">
    <property type="term" value="F:RNA polymerase II cis-regulatory region sequence-specific DNA binding"/>
    <property type="evidence" value="ECO:0007669"/>
    <property type="project" value="TreeGrafter"/>
</dbReference>
<proteinExistence type="predicted"/>
<dbReference type="PRINTS" id="PR00967">
    <property type="entry name" value="ONCOGENEAML1"/>
</dbReference>
<dbReference type="PANTHER" id="PTHR11950:SF31">
    <property type="entry name" value="SEGMENTATION PROTEIN RUNT"/>
    <property type="match status" value="1"/>
</dbReference>
<feature type="domain" description="Runt" evidence="5">
    <location>
        <begin position="24"/>
        <end position="108"/>
    </location>
</feature>
<dbReference type="PROSITE" id="PS51062">
    <property type="entry name" value="RUNT"/>
    <property type="match status" value="1"/>
</dbReference>
<evidence type="ECO:0000256" key="1">
    <source>
        <dbReference type="ARBA" id="ARBA00004123"/>
    </source>
</evidence>
<dbReference type="InterPro" id="IPR000040">
    <property type="entry name" value="AML1_Runt"/>
</dbReference>
<organism evidence="6 7">
    <name type="scientific">Halocaridina rubra</name>
    <name type="common">Hawaiian red shrimp</name>
    <dbReference type="NCBI Taxonomy" id="373956"/>
    <lineage>
        <taxon>Eukaryota</taxon>
        <taxon>Metazoa</taxon>
        <taxon>Ecdysozoa</taxon>
        <taxon>Arthropoda</taxon>
        <taxon>Crustacea</taxon>
        <taxon>Multicrustacea</taxon>
        <taxon>Malacostraca</taxon>
        <taxon>Eumalacostraca</taxon>
        <taxon>Eucarida</taxon>
        <taxon>Decapoda</taxon>
        <taxon>Pleocyemata</taxon>
        <taxon>Caridea</taxon>
        <taxon>Atyoidea</taxon>
        <taxon>Atyidae</taxon>
        <taxon>Halocaridina</taxon>
    </lineage>
</organism>
<dbReference type="InterPro" id="IPR008967">
    <property type="entry name" value="p53-like_TF_DNA-bd_sf"/>
</dbReference>
<dbReference type="AlphaFoldDB" id="A0AAN8XHP7"/>
<protein>
    <recommendedName>
        <fullName evidence="5">Runt domain-containing protein</fullName>
    </recommendedName>
</protein>
<comment type="subcellular location">
    <subcellularLocation>
        <location evidence="1">Nucleus</location>
    </subcellularLocation>
</comment>
<reference evidence="6 7" key="1">
    <citation type="submission" date="2023-11" db="EMBL/GenBank/DDBJ databases">
        <title>Halocaridina rubra genome assembly.</title>
        <authorList>
            <person name="Smith C."/>
        </authorList>
    </citation>
    <scope>NUCLEOTIDE SEQUENCE [LARGE SCALE GENOMIC DNA]</scope>
    <source>
        <strain evidence="6">EP-1</strain>
        <tissue evidence="6">Whole</tissue>
    </source>
</reference>
<keyword evidence="4" id="KW-0539">Nucleus</keyword>
<dbReference type="Pfam" id="PF00853">
    <property type="entry name" value="Runt"/>
    <property type="match status" value="1"/>
</dbReference>
<dbReference type="GO" id="GO:0005634">
    <property type="term" value="C:nucleus"/>
    <property type="evidence" value="ECO:0007669"/>
    <property type="project" value="UniProtKB-SubCell"/>
</dbReference>
<evidence type="ECO:0000256" key="4">
    <source>
        <dbReference type="ARBA" id="ARBA00023242"/>
    </source>
</evidence>
<evidence type="ECO:0000256" key="2">
    <source>
        <dbReference type="ARBA" id="ARBA00023015"/>
    </source>
</evidence>
<keyword evidence="7" id="KW-1185">Reference proteome</keyword>
<evidence type="ECO:0000256" key="3">
    <source>
        <dbReference type="ARBA" id="ARBA00023163"/>
    </source>
</evidence>
<keyword evidence="2" id="KW-0805">Transcription regulation</keyword>
<dbReference type="InterPro" id="IPR013524">
    <property type="entry name" value="Runt_dom"/>
</dbReference>
<accession>A0AAN8XHP7</accession>
<dbReference type="Gene3D" id="2.60.40.720">
    <property type="match status" value="1"/>
</dbReference>
<dbReference type="InterPro" id="IPR012346">
    <property type="entry name" value="p53/RUNT-type_TF_DNA-bd_sf"/>
</dbReference>
<dbReference type="EMBL" id="JAXCGZ010002009">
    <property type="protein sequence ID" value="KAK7084675.1"/>
    <property type="molecule type" value="Genomic_DNA"/>
</dbReference>
<dbReference type="Proteomes" id="UP001381693">
    <property type="component" value="Unassembled WGS sequence"/>
</dbReference>
<evidence type="ECO:0000313" key="7">
    <source>
        <dbReference type="Proteomes" id="UP001381693"/>
    </source>
</evidence>
<sequence>MFPEMTMGDFMSGFGLGDRAWAELMGGAGGEPPGDLIRTGAPNVVCSVLPPHWRSNKTLPSAFRSLCGYRTWLSPMRSRGQMSDIFRYAFFPQSIEDKMERVEAFPKE</sequence>
<keyword evidence="3" id="KW-0804">Transcription</keyword>
<dbReference type="GO" id="GO:0005524">
    <property type="term" value="F:ATP binding"/>
    <property type="evidence" value="ECO:0007669"/>
    <property type="project" value="InterPro"/>
</dbReference>
<evidence type="ECO:0000313" key="6">
    <source>
        <dbReference type="EMBL" id="KAK7084675.1"/>
    </source>
</evidence>
<evidence type="ECO:0000259" key="5">
    <source>
        <dbReference type="PROSITE" id="PS51062"/>
    </source>
</evidence>
<dbReference type="GO" id="GO:0000981">
    <property type="term" value="F:DNA-binding transcription factor activity, RNA polymerase II-specific"/>
    <property type="evidence" value="ECO:0007669"/>
    <property type="project" value="TreeGrafter"/>
</dbReference>